<evidence type="ECO:0000313" key="2">
    <source>
        <dbReference type="Proteomes" id="UP000595897"/>
    </source>
</evidence>
<proteinExistence type="predicted"/>
<keyword evidence="2" id="KW-1185">Reference proteome</keyword>
<reference evidence="1 2" key="1">
    <citation type="submission" date="2020-11" db="EMBL/GenBank/DDBJ databases">
        <title>Draft genome sequencing of a Lachnospiraceae strain isolated from anoxic soil subjected to BSD treatment.</title>
        <authorList>
            <person name="Uek A."/>
            <person name="Tonouchi A."/>
        </authorList>
    </citation>
    <scope>NUCLEOTIDE SEQUENCE [LARGE SCALE GENOMIC DNA]</scope>
    <source>
        <strain evidence="1 2">TB5</strain>
    </source>
</reference>
<dbReference type="InterPro" id="IPR027417">
    <property type="entry name" value="P-loop_NTPase"/>
</dbReference>
<evidence type="ECO:0000313" key="1">
    <source>
        <dbReference type="EMBL" id="BCN31372.1"/>
    </source>
</evidence>
<dbReference type="Proteomes" id="UP000595897">
    <property type="component" value="Chromosome"/>
</dbReference>
<sequence length="63" mass="7484">MENICCNNYKNYFIILEKMNFAREVGDRIIFMDSGEIIEENTPEEFFKNPTSERAKQFLAKVL</sequence>
<gene>
    <name evidence="1" type="ORF">bsdtb5_26670</name>
</gene>
<dbReference type="AlphaFoldDB" id="A0A7R7IDA7"/>
<organism evidence="1 2">
    <name type="scientific">Anaeromicropila herbilytica</name>
    <dbReference type="NCBI Taxonomy" id="2785025"/>
    <lineage>
        <taxon>Bacteria</taxon>
        <taxon>Bacillati</taxon>
        <taxon>Bacillota</taxon>
        <taxon>Clostridia</taxon>
        <taxon>Lachnospirales</taxon>
        <taxon>Lachnospiraceae</taxon>
        <taxon>Anaeromicropila</taxon>
    </lineage>
</organism>
<dbReference type="EMBL" id="AP024169">
    <property type="protein sequence ID" value="BCN31372.1"/>
    <property type="molecule type" value="Genomic_DNA"/>
</dbReference>
<dbReference type="Gene3D" id="3.40.50.300">
    <property type="entry name" value="P-loop containing nucleotide triphosphate hydrolases"/>
    <property type="match status" value="1"/>
</dbReference>
<dbReference type="KEGG" id="ahb:bsdtb5_26670"/>
<name>A0A7R7IDA7_9FIRM</name>
<dbReference type="SUPFAM" id="SSF52540">
    <property type="entry name" value="P-loop containing nucleoside triphosphate hydrolases"/>
    <property type="match status" value="1"/>
</dbReference>
<accession>A0A7R7IDA7</accession>
<protein>
    <submittedName>
        <fullName evidence="1">Uncharacterized protein</fullName>
    </submittedName>
</protein>